<keyword evidence="6" id="KW-0325">Glycoprotein</keyword>
<dbReference type="InterPro" id="IPR018202">
    <property type="entry name" value="Ser_caboxypep_ser_AS"/>
</dbReference>
<proteinExistence type="inferred from homology"/>
<dbReference type="EC" id="3.4.16.-" evidence="7"/>
<feature type="signal peptide" evidence="7">
    <location>
        <begin position="1"/>
        <end position="22"/>
    </location>
</feature>
<dbReference type="InterPro" id="IPR001563">
    <property type="entry name" value="Peptidase_S10"/>
</dbReference>
<keyword evidence="9" id="KW-1185">Reference proteome</keyword>
<evidence type="ECO:0000256" key="7">
    <source>
        <dbReference type="RuleBase" id="RU361156"/>
    </source>
</evidence>
<dbReference type="SUPFAM" id="SSF53474">
    <property type="entry name" value="alpha/beta-Hydrolases"/>
    <property type="match status" value="1"/>
</dbReference>
<dbReference type="InterPro" id="IPR029058">
    <property type="entry name" value="AB_hydrolase_fold"/>
</dbReference>
<evidence type="ECO:0000256" key="1">
    <source>
        <dbReference type="ARBA" id="ARBA00009431"/>
    </source>
</evidence>
<comment type="similarity">
    <text evidence="1 7">Belongs to the peptidase S10 family.</text>
</comment>
<evidence type="ECO:0000313" key="8">
    <source>
        <dbReference type="EMBL" id="KAL1903421.1"/>
    </source>
</evidence>
<reference evidence="8 9" key="1">
    <citation type="journal article" date="2024" name="IMA Fungus">
        <title>IMA Genome - F19 : A genome assembly and annotation guide to empower mycologists, including annotated draft genome sequences of Ceratocystis pirilliformis, Diaporthe australafricana, Fusarium ophioides, Paecilomyces lecythidis, and Sporothrix stenoceras.</title>
        <authorList>
            <person name="Aylward J."/>
            <person name="Wilson A.M."/>
            <person name="Visagie C.M."/>
            <person name="Spraker J."/>
            <person name="Barnes I."/>
            <person name="Buitendag C."/>
            <person name="Ceriani C."/>
            <person name="Del Mar Angel L."/>
            <person name="du Plessis D."/>
            <person name="Fuchs T."/>
            <person name="Gasser K."/>
            <person name="Kramer D."/>
            <person name="Li W."/>
            <person name="Munsamy K."/>
            <person name="Piso A."/>
            <person name="Price J.L."/>
            <person name="Sonnekus B."/>
            <person name="Thomas C."/>
            <person name="van der Nest A."/>
            <person name="van Dijk A."/>
            <person name="van Heerden A."/>
            <person name="van Vuuren N."/>
            <person name="Yilmaz N."/>
            <person name="Duong T.A."/>
            <person name="van der Merwe N.A."/>
            <person name="Wingfield M.J."/>
            <person name="Wingfield B.D."/>
        </authorList>
    </citation>
    <scope>NUCLEOTIDE SEQUENCE [LARGE SCALE GENOMIC DNA]</scope>
    <source>
        <strain evidence="8 9">CMW 5346</strain>
    </source>
</reference>
<dbReference type="Pfam" id="PF00450">
    <property type="entry name" value="Peptidase_S10"/>
    <property type="match status" value="1"/>
</dbReference>
<sequence length="517" mass="56644">MVVSIRRLLLALAFVASSTVEASYQTIPSKFSPDNGVRVKKLSDGQLCNGGGDHYTGWLDIGRKHLFYWYHPSRKGETNAPTMIWLQGGPGGSSLAGMLMENGPCLLDAEKNATYYNPHAWNEEFNVVYLDQPVGVGYSYMSPSPGDNGTVDEDEFPSRTEESALDFVVALKLFYEAFPALATKPLYIAGESYAGRYVPMYASSILAYNAQLGEVLPAAGGGNGARIPLVSIAVGNGWTSPYHQVPSLYDEGCYPADDSLEPLFNETECAAMATAVNRCETLLQACIDVPDGLVCRQAGAFCDGHLLAPVNDKLVSRYDRTLHCTAPDKCYPLADYMAEWLNSPEVRAVLEIDAQVGAADPVDGSAFVFESYIIARRYLASGDMYTSTVPALQHVLDSGEVEILYYVGLHDWICNGLGLQRMWDSVHWTRHAAFRATKNVPLSWTLADGRPAGVVRQVDGLAVAQLNGGGHLYPMDQPVSALRMVRQWKTELEEKKGRATVRIGFEAKQQHQLSMEL</sequence>
<accession>A0ABR3ZRY3</accession>
<keyword evidence="5 7" id="KW-0378">Hydrolase</keyword>
<protein>
    <recommendedName>
        <fullName evidence="7">Carboxypeptidase</fullName>
        <ecNumber evidence="7">3.4.16.-</ecNumber>
    </recommendedName>
</protein>
<dbReference type="Gene3D" id="1.10.287.410">
    <property type="match status" value="1"/>
</dbReference>
<evidence type="ECO:0000256" key="6">
    <source>
        <dbReference type="ARBA" id="ARBA00023180"/>
    </source>
</evidence>
<gene>
    <name evidence="8" type="ORF">Sste5346_000047</name>
</gene>
<dbReference type="PRINTS" id="PR00724">
    <property type="entry name" value="CRBOXYPTASEC"/>
</dbReference>
<keyword evidence="3 7" id="KW-0645">Protease</keyword>
<feature type="chain" id="PRO_5044989231" description="Carboxypeptidase" evidence="7">
    <location>
        <begin position="23"/>
        <end position="517"/>
    </location>
</feature>
<evidence type="ECO:0000256" key="5">
    <source>
        <dbReference type="ARBA" id="ARBA00022801"/>
    </source>
</evidence>
<evidence type="ECO:0000313" key="9">
    <source>
        <dbReference type="Proteomes" id="UP001583186"/>
    </source>
</evidence>
<evidence type="ECO:0000256" key="3">
    <source>
        <dbReference type="ARBA" id="ARBA00022670"/>
    </source>
</evidence>
<keyword evidence="4 7" id="KW-0732">Signal</keyword>
<comment type="caution">
    <text evidence="8">The sequence shown here is derived from an EMBL/GenBank/DDBJ whole genome shotgun (WGS) entry which is preliminary data.</text>
</comment>
<dbReference type="PROSITE" id="PS00131">
    <property type="entry name" value="CARBOXYPEPT_SER_SER"/>
    <property type="match status" value="1"/>
</dbReference>
<organism evidence="8 9">
    <name type="scientific">Sporothrix stenoceras</name>
    <dbReference type="NCBI Taxonomy" id="5173"/>
    <lineage>
        <taxon>Eukaryota</taxon>
        <taxon>Fungi</taxon>
        <taxon>Dikarya</taxon>
        <taxon>Ascomycota</taxon>
        <taxon>Pezizomycotina</taxon>
        <taxon>Sordariomycetes</taxon>
        <taxon>Sordariomycetidae</taxon>
        <taxon>Ophiostomatales</taxon>
        <taxon>Ophiostomataceae</taxon>
        <taxon>Sporothrix</taxon>
    </lineage>
</organism>
<dbReference type="EMBL" id="JAWCUI010000001">
    <property type="protein sequence ID" value="KAL1903421.1"/>
    <property type="molecule type" value="Genomic_DNA"/>
</dbReference>
<dbReference type="Proteomes" id="UP001583186">
    <property type="component" value="Unassembled WGS sequence"/>
</dbReference>
<dbReference type="Gene3D" id="3.40.50.1820">
    <property type="entry name" value="alpha/beta hydrolase"/>
    <property type="match status" value="1"/>
</dbReference>
<dbReference type="PANTHER" id="PTHR11802:SF113">
    <property type="entry name" value="SERINE CARBOXYPEPTIDASE CTSA-4.1"/>
    <property type="match status" value="1"/>
</dbReference>
<name>A0ABR3ZRY3_9PEZI</name>
<evidence type="ECO:0000256" key="4">
    <source>
        <dbReference type="ARBA" id="ARBA00022729"/>
    </source>
</evidence>
<evidence type="ECO:0000256" key="2">
    <source>
        <dbReference type="ARBA" id="ARBA00022645"/>
    </source>
</evidence>
<keyword evidence="2 7" id="KW-0121">Carboxypeptidase</keyword>
<dbReference type="PANTHER" id="PTHR11802">
    <property type="entry name" value="SERINE PROTEASE FAMILY S10 SERINE CARBOXYPEPTIDASE"/>
    <property type="match status" value="1"/>
</dbReference>